<keyword evidence="2" id="KW-0732">Signal</keyword>
<evidence type="ECO:0000313" key="4">
    <source>
        <dbReference type="Proteomes" id="UP000295390"/>
    </source>
</evidence>
<evidence type="ECO:0000313" key="3">
    <source>
        <dbReference type="EMBL" id="TDQ29846.1"/>
    </source>
</evidence>
<comment type="caution">
    <text evidence="3">The sequence shown here is derived from an EMBL/GenBank/DDBJ whole genome shotgun (WGS) entry which is preliminary data.</text>
</comment>
<protein>
    <submittedName>
        <fullName evidence="3">Uncharacterized protein</fullName>
    </submittedName>
</protein>
<keyword evidence="4" id="KW-1185">Reference proteome</keyword>
<feature type="signal peptide" evidence="2">
    <location>
        <begin position="1"/>
        <end position="24"/>
    </location>
</feature>
<dbReference type="EMBL" id="SNYH01000001">
    <property type="protein sequence ID" value="TDQ29846.1"/>
    <property type="molecule type" value="Genomic_DNA"/>
</dbReference>
<feature type="compositionally biased region" description="Acidic residues" evidence="1">
    <location>
        <begin position="46"/>
        <end position="57"/>
    </location>
</feature>
<dbReference type="RefSeq" id="WP_133534390.1">
    <property type="nucleotide sequence ID" value="NZ_SNYH01000001.1"/>
</dbReference>
<evidence type="ECO:0000256" key="2">
    <source>
        <dbReference type="SAM" id="SignalP"/>
    </source>
</evidence>
<dbReference type="Proteomes" id="UP000295390">
    <property type="component" value="Unassembled WGS sequence"/>
</dbReference>
<dbReference type="PROSITE" id="PS51257">
    <property type="entry name" value="PROKAR_LIPOPROTEIN"/>
    <property type="match status" value="1"/>
</dbReference>
<evidence type="ECO:0000256" key="1">
    <source>
        <dbReference type="SAM" id="MobiDB-lite"/>
    </source>
</evidence>
<name>A0A4R6THN0_9FLAO</name>
<feature type="chain" id="PRO_5020609523" evidence="2">
    <location>
        <begin position="25"/>
        <end position="64"/>
    </location>
</feature>
<feature type="region of interest" description="Disordered" evidence="1">
    <location>
        <begin position="40"/>
        <end position="64"/>
    </location>
</feature>
<sequence>MRTLKIILLISMLTLLTTSCTDLTEDIVPNNTIEKTELINSIDTDNPIDDTGGDGGEDQGTGKG</sequence>
<accession>A0A4R6THN0</accession>
<organism evidence="3 4">
    <name type="scientific">Tenacibaculum caenipelagi</name>
    <dbReference type="NCBI Taxonomy" id="1325435"/>
    <lineage>
        <taxon>Bacteria</taxon>
        <taxon>Pseudomonadati</taxon>
        <taxon>Bacteroidota</taxon>
        <taxon>Flavobacteriia</taxon>
        <taxon>Flavobacteriales</taxon>
        <taxon>Flavobacteriaceae</taxon>
        <taxon>Tenacibaculum</taxon>
    </lineage>
</organism>
<dbReference type="AlphaFoldDB" id="A0A4R6THN0"/>
<reference evidence="3 4" key="1">
    <citation type="submission" date="2019-03" db="EMBL/GenBank/DDBJ databases">
        <title>Genomic Encyclopedia of Type Strains, Phase III (KMG-III): the genomes of soil and plant-associated and newly described type strains.</title>
        <authorList>
            <person name="Whitman W."/>
        </authorList>
    </citation>
    <scope>NUCLEOTIDE SEQUENCE [LARGE SCALE GENOMIC DNA]</scope>
    <source>
        <strain evidence="3 4">CECT 8283</strain>
    </source>
</reference>
<gene>
    <name evidence="3" type="ORF">DFQ07_0168</name>
</gene>
<proteinExistence type="predicted"/>